<accession>A0A2I0IT52</accession>
<comment type="caution">
    <text evidence="2">The sequence shown here is derived from an EMBL/GenBank/DDBJ whole genome shotgun (WGS) entry which is preliminary data.</text>
</comment>
<dbReference type="Proteomes" id="UP000233551">
    <property type="component" value="Unassembled WGS sequence"/>
</dbReference>
<name>A0A2I0IT52_PUNGR</name>
<evidence type="ECO:0000256" key="1">
    <source>
        <dbReference type="SAM" id="MobiDB-lite"/>
    </source>
</evidence>
<gene>
    <name evidence="2" type="ORF">CRG98_032807</name>
</gene>
<organism evidence="2 3">
    <name type="scientific">Punica granatum</name>
    <name type="common">Pomegranate</name>
    <dbReference type="NCBI Taxonomy" id="22663"/>
    <lineage>
        <taxon>Eukaryota</taxon>
        <taxon>Viridiplantae</taxon>
        <taxon>Streptophyta</taxon>
        <taxon>Embryophyta</taxon>
        <taxon>Tracheophyta</taxon>
        <taxon>Spermatophyta</taxon>
        <taxon>Magnoliopsida</taxon>
        <taxon>eudicotyledons</taxon>
        <taxon>Gunneridae</taxon>
        <taxon>Pentapetalae</taxon>
        <taxon>rosids</taxon>
        <taxon>malvids</taxon>
        <taxon>Myrtales</taxon>
        <taxon>Lythraceae</taxon>
        <taxon>Punica</taxon>
    </lineage>
</organism>
<evidence type="ECO:0000313" key="2">
    <source>
        <dbReference type="EMBL" id="PKI46810.1"/>
    </source>
</evidence>
<proteinExistence type="predicted"/>
<feature type="region of interest" description="Disordered" evidence="1">
    <location>
        <begin position="72"/>
        <end position="130"/>
    </location>
</feature>
<sequence>MDRIQENLGPALPRFSLNSFSLEDSRLVPQLSEPLARPIRPSPDSLSSPLLLGSHSDVNRVGFFFFLYRTGNTRNDQDRPRRPSPAVRTVQQFGPARPSGSHPARPSNSQFHSAQPNSQQARSAQSGPILPQQPNSSSIFICFIFYYLQNQPSTFRTR</sequence>
<keyword evidence="3" id="KW-1185">Reference proteome</keyword>
<dbReference type="AlphaFoldDB" id="A0A2I0IT52"/>
<evidence type="ECO:0000313" key="3">
    <source>
        <dbReference type="Proteomes" id="UP000233551"/>
    </source>
</evidence>
<reference evidence="2 3" key="1">
    <citation type="submission" date="2017-11" db="EMBL/GenBank/DDBJ databases">
        <title>De-novo sequencing of pomegranate (Punica granatum L.) genome.</title>
        <authorList>
            <person name="Akparov Z."/>
            <person name="Amiraslanov A."/>
            <person name="Hajiyeva S."/>
            <person name="Abbasov M."/>
            <person name="Kaur K."/>
            <person name="Hamwieh A."/>
            <person name="Solovyev V."/>
            <person name="Salamov A."/>
            <person name="Braich B."/>
            <person name="Kosarev P."/>
            <person name="Mahmoud A."/>
            <person name="Hajiyev E."/>
            <person name="Babayeva S."/>
            <person name="Izzatullayeva V."/>
            <person name="Mammadov A."/>
            <person name="Mammadov A."/>
            <person name="Sharifova S."/>
            <person name="Ojaghi J."/>
            <person name="Eynullazada K."/>
            <person name="Bayramov B."/>
            <person name="Abdulazimova A."/>
            <person name="Shahmuradov I."/>
        </authorList>
    </citation>
    <scope>NUCLEOTIDE SEQUENCE [LARGE SCALE GENOMIC DNA]</scope>
    <source>
        <strain evidence="3">cv. AG2017</strain>
        <tissue evidence="2">Leaf</tissue>
    </source>
</reference>
<dbReference type="EMBL" id="PGOL01002574">
    <property type="protein sequence ID" value="PKI46810.1"/>
    <property type="molecule type" value="Genomic_DNA"/>
</dbReference>
<feature type="compositionally biased region" description="Polar residues" evidence="1">
    <location>
        <begin position="106"/>
        <end position="130"/>
    </location>
</feature>
<protein>
    <submittedName>
        <fullName evidence="2">Uncharacterized protein</fullName>
    </submittedName>
</protein>